<evidence type="ECO:0000256" key="2">
    <source>
        <dbReference type="ARBA" id="ARBA00023239"/>
    </source>
</evidence>
<comment type="pathway">
    <text evidence="3 4">Cofactor biosynthesis; coenzyme A biosynthesis; CoA from (R)-pantothenate: step 2/5.</text>
</comment>
<feature type="binding site" evidence="3">
    <location>
        <position position="278"/>
    </location>
    <ligand>
        <name>CTP</name>
        <dbReference type="ChEBI" id="CHEBI:37563"/>
    </ligand>
</feature>
<evidence type="ECO:0000256" key="4">
    <source>
        <dbReference type="RuleBase" id="RU364078"/>
    </source>
</evidence>
<dbReference type="HAMAP" id="MF_02225">
    <property type="entry name" value="CoaBC"/>
    <property type="match status" value="1"/>
</dbReference>
<feature type="region of interest" description="Phosphopantothenoylcysteine decarboxylase" evidence="3">
    <location>
        <begin position="1"/>
        <end position="183"/>
    </location>
</feature>
<evidence type="ECO:0000256" key="3">
    <source>
        <dbReference type="HAMAP-Rule" id="MF_02225"/>
    </source>
</evidence>
<comment type="caution">
    <text evidence="3">Lacks conserved residue(s) required for the propagation of feature annotation.</text>
</comment>
<gene>
    <name evidence="3 7" type="primary">coaBC</name>
    <name evidence="7" type="ORF">GCM10009776_24610</name>
</gene>
<dbReference type="SUPFAM" id="SSF102645">
    <property type="entry name" value="CoaB-like"/>
    <property type="match status" value="1"/>
</dbReference>
<sequence length="406" mass="42013">MFVVVGVTGGIAAYKSVHLVRLLVLAGHDVHVVPTDAALRFVGRPTWEAISRNPVSTSVFDDVAEVRHVALGRAADLVIVAPATADFLAKMTAGLAGDLLGTTLLATSAPVVVAPAMHTEMWRHPATTHSIETLRRRGVHVVGPADGPLTGGDSGPGRMSEPEAIVEHALALVGGRDDLRGIRAVVTAGGTREPIDPVRFIGNRSSGRQGVAVALAAADRGAQVTLLVAHVDDGVLAGAAGHSAIAIERVATAAELADATRMAASGADVVVMAAAVADYRVAEVADLKRSKEDAPGPHVSLDLVETEDILAGLVAARADGQTIVGFAAETATDAGELRDRGRRKRRRKGVDLLAVNEVGWAKGFESADNAVLIIDAGDQVIAETTGSKREVADALWDAVLAVRAQR</sequence>
<dbReference type="Gene3D" id="3.40.50.10300">
    <property type="entry name" value="CoaB-like"/>
    <property type="match status" value="1"/>
</dbReference>
<organism evidence="7 8">
    <name type="scientific">Microbacterium deminutum</name>
    <dbReference type="NCBI Taxonomy" id="344164"/>
    <lineage>
        <taxon>Bacteria</taxon>
        <taxon>Bacillati</taxon>
        <taxon>Actinomycetota</taxon>
        <taxon>Actinomycetes</taxon>
        <taxon>Micrococcales</taxon>
        <taxon>Microbacteriaceae</taxon>
        <taxon>Microbacterium</taxon>
    </lineage>
</organism>
<comment type="function">
    <text evidence="3">Catalyzes two sequential steps in the biosynthesis of coenzyme A. In the first step cysteine is conjugated to 4'-phosphopantothenate to form 4-phosphopantothenoylcysteine. In the second step the latter compound is decarboxylated to form 4'-phosphopantotheine.</text>
</comment>
<evidence type="ECO:0000259" key="6">
    <source>
        <dbReference type="Pfam" id="PF04127"/>
    </source>
</evidence>
<dbReference type="EC" id="6.3.2.5" evidence="3"/>
<keyword evidence="3" id="KW-0479">Metal-binding</keyword>
<feature type="region of interest" description="Phosphopantothenate--cysteine ligase" evidence="3">
    <location>
        <begin position="184"/>
        <end position="406"/>
    </location>
</feature>
<keyword evidence="3 4" id="KW-0288">FMN</keyword>
<dbReference type="Gene3D" id="3.40.50.1950">
    <property type="entry name" value="Flavin prenyltransferase-like"/>
    <property type="match status" value="1"/>
</dbReference>
<protein>
    <recommendedName>
        <fullName evidence="3">Coenzyme A biosynthesis bifunctional protein CoaBC</fullName>
    </recommendedName>
    <alternativeName>
        <fullName evidence="3">DNA/pantothenate metabolism flavoprotein</fullName>
    </alternativeName>
    <alternativeName>
        <fullName evidence="3">Phosphopantothenoylcysteine synthetase/decarboxylase</fullName>
        <shortName evidence="3">PPCS-PPCDC</shortName>
    </alternativeName>
    <domain>
        <recommendedName>
            <fullName evidence="3">Phosphopantothenoylcysteine decarboxylase</fullName>
            <shortName evidence="3">PPC decarboxylase</shortName>
            <shortName evidence="3">PPC-DC</shortName>
            <ecNumber evidence="3">4.1.1.36</ecNumber>
        </recommendedName>
        <alternativeName>
            <fullName evidence="3">CoaC</fullName>
        </alternativeName>
    </domain>
    <domain>
        <recommendedName>
            <fullName evidence="3">Phosphopantothenate--cysteine ligase</fullName>
            <ecNumber evidence="3">6.3.2.5</ecNumber>
        </recommendedName>
        <alternativeName>
            <fullName evidence="3">CoaB</fullName>
        </alternativeName>
        <alternativeName>
            <fullName evidence="3">Phosphopantothenoylcysteine synthetase</fullName>
            <shortName evidence="3">PPC synthetase</shortName>
            <shortName evidence="3">PPC-S</shortName>
        </alternativeName>
    </domain>
</protein>
<feature type="domain" description="Flavoprotein" evidence="5">
    <location>
        <begin position="3"/>
        <end position="171"/>
    </location>
</feature>
<dbReference type="EC" id="4.1.1.36" evidence="3"/>
<comment type="similarity">
    <text evidence="3 4">In the C-terminal section; belongs to the PPC synthetase family.</text>
</comment>
<comment type="cofactor">
    <cofactor evidence="3">
        <name>FMN</name>
        <dbReference type="ChEBI" id="CHEBI:58210"/>
    </cofactor>
    <text evidence="3">Binds 1 FMN per subunit.</text>
</comment>
<evidence type="ECO:0000313" key="7">
    <source>
        <dbReference type="EMBL" id="GAA1961025.1"/>
    </source>
</evidence>
<keyword evidence="3 4" id="KW-0285">Flavoprotein</keyword>
<dbReference type="PANTHER" id="PTHR14359">
    <property type="entry name" value="HOMO-OLIGOMERIC FLAVIN CONTAINING CYS DECARBOXYLASE FAMILY"/>
    <property type="match status" value="1"/>
</dbReference>
<keyword evidence="2 3" id="KW-0456">Lyase</keyword>
<dbReference type="GO" id="GO:0016874">
    <property type="term" value="F:ligase activity"/>
    <property type="evidence" value="ECO:0007669"/>
    <property type="project" value="UniProtKB-KW"/>
</dbReference>
<name>A0ABN2QZW8_9MICO</name>
<dbReference type="Pfam" id="PF04127">
    <property type="entry name" value="DFP"/>
    <property type="match status" value="1"/>
</dbReference>
<keyword evidence="8" id="KW-1185">Reference proteome</keyword>
<feature type="binding site" evidence="3">
    <location>
        <position position="344"/>
    </location>
    <ligand>
        <name>CTP</name>
        <dbReference type="ChEBI" id="CHEBI:37563"/>
    </ligand>
</feature>
<comment type="catalytic activity">
    <reaction evidence="3 4">
        <text>(R)-4'-phosphopantothenate + L-cysteine + CTP = N-[(R)-4-phosphopantothenoyl]-L-cysteine + CMP + diphosphate + H(+)</text>
        <dbReference type="Rhea" id="RHEA:19397"/>
        <dbReference type="ChEBI" id="CHEBI:10986"/>
        <dbReference type="ChEBI" id="CHEBI:15378"/>
        <dbReference type="ChEBI" id="CHEBI:33019"/>
        <dbReference type="ChEBI" id="CHEBI:35235"/>
        <dbReference type="ChEBI" id="CHEBI:37563"/>
        <dbReference type="ChEBI" id="CHEBI:59458"/>
        <dbReference type="ChEBI" id="CHEBI:60377"/>
        <dbReference type="EC" id="6.3.2.5"/>
    </reaction>
</comment>
<keyword evidence="1 3" id="KW-0210">Decarboxylase</keyword>
<comment type="caution">
    <text evidence="7">The sequence shown here is derived from an EMBL/GenBank/DDBJ whole genome shotgun (WGS) entry which is preliminary data.</text>
</comment>
<evidence type="ECO:0000259" key="5">
    <source>
        <dbReference type="Pfam" id="PF02441"/>
    </source>
</evidence>
<keyword evidence="3 4" id="KW-0436">Ligase</keyword>
<dbReference type="InterPro" id="IPR036551">
    <property type="entry name" value="Flavin_trans-like"/>
</dbReference>
<proteinExistence type="inferred from homology"/>
<dbReference type="Proteomes" id="UP001499933">
    <property type="component" value="Unassembled WGS sequence"/>
</dbReference>
<feature type="binding site" evidence="3">
    <location>
        <position position="348"/>
    </location>
    <ligand>
        <name>CTP</name>
        <dbReference type="ChEBI" id="CHEBI:37563"/>
    </ligand>
</feature>
<evidence type="ECO:0000313" key="8">
    <source>
        <dbReference type="Proteomes" id="UP001499933"/>
    </source>
</evidence>
<feature type="domain" description="DNA/pantothenate metabolism flavoprotein C-terminal" evidence="6">
    <location>
        <begin position="179"/>
        <end position="400"/>
    </location>
</feature>
<comment type="catalytic activity">
    <reaction evidence="3 4">
        <text>N-[(R)-4-phosphopantothenoyl]-L-cysteine + H(+) = (R)-4'-phosphopantetheine + CO2</text>
        <dbReference type="Rhea" id="RHEA:16793"/>
        <dbReference type="ChEBI" id="CHEBI:15378"/>
        <dbReference type="ChEBI" id="CHEBI:16526"/>
        <dbReference type="ChEBI" id="CHEBI:59458"/>
        <dbReference type="ChEBI" id="CHEBI:61723"/>
        <dbReference type="EC" id="4.1.1.36"/>
    </reaction>
</comment>
<dbReference type="RefSeq" id="WP_344095045.1">
    <property type="nucleotide sequence ID" value="NZ_BAAAOG010000004.1"/>
</dbReference>
<accession>A0ABN2QZW8</accession>
<dbReference type="PANTHER" id="PTHR14359:SF6">
    <property type="entry name" value="PHOSPHOPANTOTHENOYLCYSTEINE DECARBOXYLASE"/>
    <property type="match status" value="1"/>
</dbReference>
<evidence type="ECO:0000256" key="1">
    <source>
        <dbReference type="ARBA" id="ARBA00022793"/>
    </source>
</evidence>
<feature type="binding site" evidence="3">
    <location>
        <position position="326"/>
    </location>
    <ligand>
        <name>CTP</name>
        <dbReference type="ChEBI" id="CHEBI:37563"/>
    </ligand>
</feature>
<dbReference type="Pfam" id="PF02441">
    <property type="entry name" value="Flavoprotein"/>
    <property type="match status" value="1"/>
</dbReference>
<reference evidence="7 8" key="1">
    <citation type="journal article" date="2019" name="Int. J. Syst. Evol. Microbiol.">
        <title>The Global Catalogue of Microorganisms (GCM) 10K type strain sequencing project: providing services to taxonomists for standard genome sequencing and annotation.</title>
        <authorList>
            <consortium name="The Broad Institute Genomics Platform"/>
            <consortium name="The Broad Institute Genome Sequencing Center for Infectious Disease"/>
            <person name="Wu L."/>
            <person name="Ma J."/>
        </authorList>
    </citation>
    <scope>NUCLEOTIDE SEQUENCE [LARGE SCALE GENOMIC DNA]</scope>
    <source>
        <strain evidence="7 8">JCM 14901</strain>
    </source>
</reference>
<dbReference type="InterPro" id="IPR007085">
    <property type="entry name" value="DNA/pantothenate-metab_flavo_C"/>
</dbReference>
<dbReference type="InterPro" id="IPR035929">
    <property type="entry name" value="CoaB-like_sf"/>
</dbReference>
<feature type="binding site" evidence="3">
    <location>
        <position position="288"/>
    </location>
    <ligand>
        <name>CTP</name>
        <dbReference type="ChEBI" id="CHEBI:37563"/>
    </ligand>
</feature>
<dbReference type="NCBIfam" id="TIGR00521">
    <property type="entry name" value="coaBC_dfp"/>
    <property type="match status" value="1"/>
</dbReference>
<keyword evidence="3" id="KW-0511">Multifunctional enzyme</keyword>
<dbReference type="SUPFAM" id="SSF52507">
    <property type="entry name" value="Homo-oligomeric flavin-containing Cys decarboxylases, HFCD"/>
    <property type="match status" value="1"/>
</dbReference>
<comment type="function">
    <text evidence="4">Catalyzes two steps in the biosynthesis of coenzyme A. In the first step cysteine is conjugated to 4'-phosphopantothenate to form 4-phosphopantothenoylcysteine, in the latter compound is decarboxylated to form 4'-phosphopantotheine.</text>
</comment>
<comment type="cofactor">
    <cofactor evidence="3">
        <name>Mg(2+)</name>
        <dbReference type="ChEBI" id="CHEBI:18420"/>
    </cofactor>
</comment>
<comment type="similarity">
    <text evidence="3 4">In the N-terminal section; belongs to the HFCD (homo-oligomeric flavin containing Cys decarboxylase) superfamily.</text>
</comment>
<dbReference type="InterPro" id="IPR003382">
    <property type="entry name" value="Flavoprotein"/>
</dbReference>
<comment type="pathway">
    <text evidence="3 4">Cofactor biosynthesis; coenzyme A biosynthesis; CoA from (R)-pantothenate: step 3/5.</text>
</comment>
<keyword evidence="3" id="KW-0460">Magnesium</keyword>
<dbReference type="EMBL" id="BAAAOG010000004">
    <property type="protein sequence ID" value="GAA1961025.1"/>
    <property type="molecule type" value="Genomic_DNA"/>
</dbReference>
<dbReference type="InterPro" id="IPR005252">
    <property type="entry name" value="CoaBC"/>
</dbReference>